<comment type="catalytic activity">
    <reaction evidence="6">
        <text>2 nitric oxide + NADPH + 2 O2 = 2 nitrate + NADP(+) + H(+)</text>
        <dbReference type="Rhea" id="RHEA:19465"/>
        <dbReference type="ChEBI" id="CHEBI:15378"/>
        <dbReference type="ChEBI" id="CHEBI:15379"/>
        <dbReference type="ChEBI" id="CHEBI:16480"/>
        <dbReference type="ChEBI" id="CHEBI:17632"/>
        <dbReference type="ChEBI" id="CHEBI:57783"/>
        <dbReference type="ChEBI" id="CHEBI:58349"/>
        <dbReference type="EC" id="1.14.12.17"/>
    </reaction>
</comment>
<evidence type="ECO:0000259" key="8">
    <source>
        <dbReference type="PROSITE" id="PS01033"/>
    </source>
</evidence>
<feature type="domain" description="FAD-binding FR-type" evidence="9">
    <location>
        <begin position="132"/>
        <end position="235"/>
    </location>
</feature>
<keyword evidence="4" id="KW-0520">NAD</keyword>
<dbReference type="EC" id="1.14.12.17" evidence="3"/>
<dbReference type="InterPro" id="IPR050415">
    <property type="entry name" value="MRET"/>
</dbReference>
<name>A0AAP4F8M4_9CORY</name>
<dbReference type="InterPro" id="IPR000971">
    <property type="entry name" value="Globin"/>
</dbReference>
<dbReference type="GO" id="GO:0020037">
    <property type="term" value="F:heme binding"/>
    <property type="evidence" value="ECO:0007669"/>
    <property type="project" value="InterPro"/>
</dbReference>
<proteinExistence type="inferred from homology"/>
<evidence type="ECO:0000256" key="5">
    <source>
        <dbReference type="ARBA" id="ARBA00048649"/>
    </source>
</evidence>
<dbReference type="PROSITE" id="PS01033">
    <property type="entry name" value="GLOBIN"/>
    <property type="match status" value="1"/>
</dbReference>
<dbReference type="SUPFAM" id="SSF63380">
    <property type="entry name" value="Riboflavin synthase domain-like"/>
    <property type="match status" value="1"/>
</dbReference>
<dbReference type="PANTHER" id="PTHR47354:SF5">
    <property type="entry name" value="PROTEIN RFBI"/>
    <property type="match status" value="1"/>
</dbReference>
<sequence length="411" mass="44579">MTIRDLASLATHLRAHPATFRDAVHRHFFAALPDARQSFPMDASQAHRGLAESFAAAFDAPDLDEYFADLGRSHRRHGFPPDTYPIFATATRQALAEIDLADDVLQQAGALVDDIVECMSAAAHEADVAGIPPAHMGQVVDVERVDAHTRIVRLECGLPVDYEPGQYFSVATTLMPGVWRTLAAARPADGCGTLEFHVRDVSLLPGASGYSRRFMMTRPGDQWTLGNPAGQLELDPHRESLVIAFGTAVATLRCLLFAAFDAHGEQHAPVQALVINDFPGQHYEMATLNSLDNLTPWLDVHAFTRHDADPHWLKPQRERQRELRQALADGTGPEASHASASLSVDKDPEATIAHYRDWSNHDVLVLGPEAEVDGMLAAFAAAGLDPATVQTQSWGRTGVDTSSVPGAQSKG</sequence>
<dbReference type="InterPro" id="IPR009050">
    <property type="entry name" value="Globin-like_sf"/>
</dbReference>
<comment type="similarity">
    <text evidence="2">In the C-terminal section; belongs to the flavoprotein pyridine nucleotide cytochrome reductase family.</text>
</comment>
<evidence type="ECO:0000256" key="1">
    <source>
        <dbReference type="ARBA" id="ARBA00001974"/>
    </source>
</evidence>
<evidence type="ECO:0000256" key="3">
    <source>
        <dbReference type="ARBA" id="ARBA00012229"/>
    </source>
</evidence>
<evidence type="ECO:0000256" key="2">
    <source>
        <dbReference type="ARBA" id="ARBA00006401"/>
    </source>
</evidence>
<evidence type="ECO:0000259" key="9">
    <source>
        <dbReference type="PROSITE" id="PS51384"/>
    </source>
</evidence>
<reference evidence="10" key="1">
    <citation type="submission" date="2023-05" db="EMBL/GenBank/DDBJ databases">
        <title>Metabolic capabilities are highly conserved among human nasal-associated Corynebacterium species in pangenomic analyses.</title>
        <authorList>
            <person name="Tran T.H."/>
            <person name="Roberts A.Q."/>
            <person name="Escapa I.F."/>
            <person name="Gao W."/>
            <person name="Conlan S."/>
            <person name="Kong H."/>
            <person name="Segre J.A."/>
            <person name="Kelly M.S."/>
            <person name="Lemon K.P."/>
        </authorList>
    </citation>
    <scope>NUCLEOTIDE SEQUENCE</scope>
    <source>
        <strain evidence="10">KPL2773</strain>
    </source>
</reference>
<comment type="catalytic activity">
    <reaction evidence="5">
        <text>2 nitric oxide + NADH + 2 O2 = 2 nitrate + NAD(+) + H(+)</text>
        <dbReference type="Rhea" id="RHEA:19469"/>
        <dbReference type="ChEBI" id="CHEBI:15378"/>
        <dbReference type="ChEBI" id="CHEBI:15379"/>
        <dbReference type="ChEBI" id="CHEBI:16480"/>
        <dbReference type="ChEBI" id="CHEBI:17632"/>
        <dbReference type="ChEBI" id="CHEBI:57540"/>
        <dbReference type="ChEBI" id="CHEBI:57945"/>
        <dbReference type="EC" id="1.14.12.17"/>
    </reaction>
</comment>
<comment type="cofactor">
    <cofactor evidence="1">
        <name>FAD</name>
        <dbReference type="ChEBI" id="CHEBI:57692"/>
    </cofactor>
</comment>
<dbReference type="RefSeq" id="WP_051619366.1">
    <property type="nucleotide sequence ID" value="NZ_CP051667.1"/>
</dbReference>
<dbReference type="InterPro" id="IPR012292">
    <property type="entry name" value="Globin/Proto"/>
</dbReference>
<dbReference type="Gene3D" id="1.10.490.10">
    <property type="entry name" value="Globins"/>
    <property type="match status" value="1"/>
</dbReference>
<comment type="caution">
    <text evidence="10">The sequence shown here is derived from an EMBL/GenBank/DDBJ whole genome shotgun (WGS) entry which is preliminary data.</text>
</comment>
<dbReference type="GO" id="GO:0008941">
    <property type="term" value="F:nitric oxide dioxygenase NAD(P)H activity"/>
    <property type="evidence" value="ECO:0007669"/>
    <property type="project" value="UniProtKB-EC"/>
</dbReference>
<gene>
    <name evidence="10" type="ORF">QPX42_08020</name>
</gene>
<evidence type="ECO:0000313" key="11">
    <source>
        <dbReference type="Proteomes" id="UP001224412"/>
    </source>
</evidence>
<evidence type="ECO:0000256" key="6">
    <source>
        <dbReference type="ARBA" id="ARBA00049433"/>
    </source>
</evidence>
<feature type="region of interest" description="Disordered" evidence="7">
    <location>
        <begin position="392"/>
        <end position="411"/>
    </location>
</feature>
<feature type="region of interest" description="Disordered" evidence="7">
    <location>
        <begin position="324"/>
        <end position="344"/>
    </location>
</feature>
<dbReference type="PANTHER" id="PTHR47354">
    <property type="entry name" value="NADH OXIDOREDUCTASE HCR"/>
    <property type="match status" value="1"/>
</dbReference>
<dbReference type="GO" id="GO:0019825">
    <property type="term" value="F:oxygen binding"/>
    <property type="evidence" value="ECO:0007669"/>
    <property type="project" value="InterPro"/>
</dbReference>
<dbReference type="SUPFAM" id="SSF46458">
    <property type="entry name" value="Globin-like"/>
    <property type="match status" value="1"/>
</dbReference>
<protein>
    <recommendedName>
        <fullName evidence="3">nitric oxide dioxygenase</fullName>
        <ecNumber evidence="3">1.14.12.17</ecNumber>
    </recommendedName>
</protein>
<evidence type="ECO:0000256" key="7">
    <source>
        <dbReference type="SAM" id="MobiDB-lite"/>
    </source>
</evidence>
<dbReference type="EMBL" id="JASNVH010000011">
    <property type="protein sequence ID" value="MDK4307482.1"/>
    <property type="molecule type" value="Genomic_DNA"/>
</dbReference>
<dbReference type="AlphaFoldDB" id="A0AAP4F8M4"/>
<organism evidence="10 11">
    <name type="scientific">Corynebacterium pseudodiphtheriticum</name>
    <dbReference type="NCBI Taxonomy" id="37637"/>
    <lineage>
        <taxon>Bacteria</taxon>
        <taxon>Bacillati</taxon>
        <taxon>Actinomycetota</taxon>
        <taxon>Actinomycetes</taxon>
        <taxon>Mycobacteriales</taxon>
        <taxon>Corynebacteriaceae</taxon>
        <taxon>Corynebacterium</taxon>
    </lineage>
</organism>
<dbReference type="Gene3D" id="3.40.50.80">
    <property type="entry name" value="Nucleotide-binding domain of ferredoxin-NADP reductase (FNR) module"/>
    <property type="match status" value="1"/>
</dbReference>
<dbReference type="GeneID" id="42782634"/>
<accession>A0AAP4F8M4</accession>
<dbReference type="Gene3D" id="2.40.30.10">
    <property type="entry name" value="Translation factors"/>
    <property type="match status" value="1"/>
</dbReference>
<evidence type="ECO:0000256" key="4">
    <source>
        <dbReference type="ARBA" id="ARBA00023027"/>
    </source>
</evidence>
<dbReference type="PROSITE" id="PS51384">
    <property type="entry name" value="FAD_FR"/>
    <property type="match status" value="1"/>
</dbReference>
<dbReference type="InterPro" id="IPR017938">
    <property type="entry name" value="Riboflavin_synthase-like_b-brl"/>
</dbReference>
<evidence type="ECO:0000313" key="10">
    <source>
        <dbReference type="EMBL" id="MDK4307482.1"/>
    </source>
</evidence>
<dbReference type="InterPro" id="IPR039261">
    <property type="entry name" value="FNR_nucleotide-bd"/>
</dbReference>
<dbReference type="Proteomes" id="UP001224412">
    <property type="component" value="Unassembled WGS sequence"/>
</dbReference>
<dbReference type="InterPro" id="IPR017927">
    <property type="entry name" value="FAD-bd_FR_type"/>
</dbReference>
<dbReference type="SUPFAM" id="SSF52343">
    <property type="entry name" value="Ferredoxin reductase-like, C-terminal NADP-linked domain"/>
    <property type="match status" value="1"/>
</dbReference>
<feature type="domain" description="Globin" evidence="8">
    <location>
        <begin position="1"/>
        <end position="124"/>
    </location>
</feature>